<organism evidence="4">
    <name type="scientific">hydrothermal vent metagenome</name>
    <dbReference type="NCBI Taxonomy" id="652676"/>
    <lineage>
        <taxon>unclassified sequences</taxon>
        <taxon>metagenomes</taxon>
        <taxon>ecological metagenomes</taxon>
    </lineage>
</organism>
<dbReference type="Gene3D" id="3.30.70.580">
    <property type="entry name" value="Pseudouridine synthase I, catalytic domain, N-terminal subdomain"/>
    <property type="match status" value="1"/>
</dbReference>
<dbReference type="InterPro" id="IPR006145">
    <property type="entry name" value="PsdUridine_synth_RsuA/RluA"/>
</dbReference>
<dbReference type="Pfam" id="PF00849">
    <property type="entry name" value="PseudoU_synth_2"/>
    <property type="match status" value="1"/>
</dbReference>
<gene>
    <name evidence="4" type="ORF">MNB_SM-7-2</name>
</gene>
<dbReference type="PANTHER" id="PTHR47683:SF2">
    <property type="entry name" value="RNA-BINDING S4 DOMAIN-CONTAINING PROTEIN"/>
    <property type="match status" value="1"/>
</dbReference>
<dbReference type="Gene3D" id="3.30.70.1560">
    <property type="entry name" value="Alpha-L RNA-binding motif"/>
    <property type="match status" value="1"/>
</dbReference>
<dbReference type="PANTHER" id="PTHR47683">
    <property type="entry name" value="PSEUDOURIDINE SYNTHASE FAMILY PROTEIN-RELATED"/>
    <property type="match status" value="1"/>
</dbReference>
<keyword evidence="4" id="KW-0456">Lyase</keyword>
<dbReference type="NCBIfam" id="TIGR00093">
    <property type="entry name" value="pseudouridine synthase"/>
    <property type="match status" value="1"/>
</dbReference>
<evidence type="ECO:0000256" key="2">
    <source>
        <dbReference type="ARBA" id="ARBA00023235"/>
    </source>
</evidence>
<sequence length="253" mass="28920">MRLNKFIAHYSTYSRREADRAVQEGFVKVNGEVETNPARDIDEKRDSVYISGKRVSPTNKFTVIVYNKPKGEIVSKKDPQGRRTIYDSLPKEFRHFKPVGRLDFASEGLLLLTDSSVVATALMESDLQRVYKIKIKGSITPKMEEAMLEGITLDDATKGAHKKSKIKSMSFKPFLGYTIVKNQPNYSILKVAINEGKNRELRRFFAAFGAEVVDLKRLEFAEIKLNNLPTGKTRYLERSEYNALHTFLKSKRC</sequence>
<dbReference type="InterPro" id="IPR002942">
    <property type="entry name" value="S4_RNA-bd"/>
</dbReference>
<dbReference type="EMBL" id="FPHB01000021">
    <property type="protein sequence ID" value="SFV52737.1"/>
    <property type="molecule type" value="Genomic_DNA"/>
</dbReference>
<dbReference type="InterPro" id="IPR042092">
    <property type="entry name" value="PsdUridine_s_RsuA/RluB/E/F_cat"/>
</dbReference>
<feature type="domain" description="RNA-binding S4" evidence="3">
    <location>
        <begin position="1"/>
        <end position="63"/>
    </location>
</feature>
<evidence type="ECO:0000259" key="3">
    <source>
        <dbReference type="SMART" id="SM00363"/>
    </source>
</evidence>
<dbReference type="CDD" id="cd00165">
    <property type="entry name" value="S4"/>
    <property type="match status" value="1"/>
</dbReference>
<dbReference type="Pfam" id="PF01479">
    <property type="entry name" value="S4"/>
    <property type="match status" value="1"/>
</dbReference>
<name>A0A1W1BGV4_9ZZZZ</name>
<accession>A0A1W1BGV4</accession>
<dbReference type="InterPro" id="IPR036986">
    <property type="entry name" value="S4_RNA-bd_sf"/>
</dbReference>
<dbReference type="InterPro" id="IPR020094">
    <property type="entry name" value="TruA/RsuA/RluB/E/F_N"/>
</dbReference>
<dbReference type="EC" id="4.2.1.70" evidence="4"/>
<dbReference type="InterPro" id="IPR018496">
    <property type="entry name" value="PsdUridine_synth_RsuA/RluB_CS"/>
</dbReference>
<reference evidence="4" key="1">
    <citation type="submission" date="2016-10" db="EMBL/GenBank/DDBJ databases">
        <authorList>
            <person name="de Groot N.N."/>
        </authorList>
    </citation>
    <scope>NUCLEOTIDE SEQUENCE</scope>
</reference>
<dbReference type="AlphaFoldDB" id="A0A1W1BGV4"/>
<dbReference type="InterPro" id="IPR000748">
    <property type="entry name" value="PsdUridine_synth_RsuA/RluB/E/F"/>
</dbReference>
<dbReference type="GO" id="GO:0006364">
    <property type="term" value="P:rRNA processing"/>
    <property type="evidence" value="ECO:0007669"/>
    <property type="project" value="UniProtKB-ARBA"/>
</dbReference>
<dbReference type="PROSITE" id="PS50889">
    <property type="entry name" value="S4"/>
    <property type="match status" value="1"/>
</dbReference>
<protein>
    <submittedName>
        <fullName evidence="4">Ribosomal large subunit pseudouridine synthase B</fullName>
        <ecNumber evidence="4">4.2.1.70</ecNumber>
    </submittedName>
</protein>
<dbReference type="GO" id="GO:0004730">
    <property type="term" value="F:pseudouridylate synthase activity"/>
    <property type="evidence" value="ECO:0007669"/>
    <property type="project" value="UniProtKB-EC"/>
</dbReference>
<dbReference type="InterPro" id="IPR020103">
    <property type="entry name" value="PsdUridine_synth_cat_dom_sf"/>
</dbReference>
<dbReference type="PROSITE" id="PS01149">
    <property type="entry name" value="PSI_RSU"/>
    <property type="match status" value="1"/>
</dbReference>
<dbReference type="Gene3D" id="3.10.290.10">
    <property type="entry name" value="RNA-binding S4 domain"/>
    <property type="match status" value="1"/>
</dbReference>
<evidence type="ECO:0000313" key="4">
    <source>
        <dbReference type="EMBL" id="SFV52737.1"/>
    </source>
</evidence>
<proteinExistence type="inferred from homology"/>
<dbReference type="GO" id="GO:0003723">
    <property type="term" value="F:RNA binding"/>
    <property type="evidence" value="ECO:0007669"/>
    <property type="project" value="InterPro"/>
</dbReference>
<comment type="similarity">
    <text evidence="1">Belongs to the pseudouridine synthase RsuA family.</text>
</comment>
<dbReference type="SUPFAM" id="SSF55174">
    <property type="entry name" value="Alpha-L RNA-binding motif"/>
    <property type="match status" value="1"/>
</dbReference>
<dbReference type="SUPFAM" id="SSF55120">
    <property type="entry name" value="Pseudouridine synthase"/>
    <property type="match status" value="1"/>
</dbReference>
<keyword evidence="2" id="KW-0413">Isomerase</keyword>
<dbReference type="InterPro" id="IPR050343">
    <property type="entry name" value="RsuA_PseudoU_synthase"/>
</dbReference>
<evidence type="ECO:0000256" key="1">
    <source>
        <dbReference type="ARBA" id="ARBA00008348"/>
    </source>
</evidence>
<dbReference type="GO" id="GO:0009982">
    <property type="term" value="F:pseudouridine synthase activity"/>
    <property type="evidence" value="ECO:0007669"/>
    <property type="project" value="InterPro"/>
</dbReference>
<dbReference type="SMART" id="SM00363">
    <property type="entry name" value="S4"/>
    <property type="match status" value="1"/>
</dbReference>